<dbReference type="PANTHER" id="PTHR35754:SF2">
    <property type="entry name" value="ATP SYNTHASE SUBUNIT B"/>
    <property type="match status" value="1"/>
</dbReference>
<evidence type="ECO:0000313" key="3">
    <source>
        <dbReference type="RefSeq" id="XP_015059120.1"/>
    </source>
</evidence>
<keyword evidence="1" id="KW-0812">Transmembrane</keyword>
<reference evidence="3" key="2">
    <citation type="submission" date="2025-08" db="UniProtKB">
        <authorList>
            <consortium name="RefSeq"/>
        </authorList>
    </citation>
    <scope>IDENTIFICATION</scope>
</reference>
<dbReference type="Proteomes" id="UP000694930">
    <property type="component" value="Chromosome 11"/>
</dbReference>
<reference evidence="2" key="1">
    <citation type="journal article" date="2014" name="Nat. Genet.">
        <title>The genome of the stress-tolerant wild tomato species Solanum pennellii.</title>
        <authorList>
            <person name="Bolger A."/>
            <person name="Scossa F."/>
            <person name="Bolger M.E."/>
            <person name="Lanz C."/>
            <person name="Maumus F."/>
            <person name="Tohge T."/>
            <person name="Quesneville H."/>
            <person name="Alseekh S."/>
            <person name="Sorensen I."/>
            <person name="Lichtenstein G."/>
            <person name="Fich E.A."/>
            <person name="Conte M."/>
            <person name="Keller H."/>
            <person name="Schneeberger K."/>
            <person name="Schwacke R."/>
            <person name="Ofner I."/>
            <person name="Vrebalov J."/>
            <person name="Xu Y."/>
            <person name="Osorio S."/>
            <person name="Aflitos S.A."/>
            <person name="Schijlen E."/>
            <person name="Jimenez-Gomez J.M."/>
            <person name="Ryngajllo M."/>
            <person name="Kimura S."/>
            <person name="Kumar R."/>
            <person name="Koenig D."/>
            <person name="Headland L.R."/>
            <person name="Maloof J.N."/>
            <person name="Sinha N."/>
            <person name="van Ham R.C."/>
            <person name="Lankhorst R.K."/>
            <person name="Mao L."/>
            <person name="Vogel A."/>
            <person name="Arsova B."/>
            <person name="Panstruga R."/>
            <person name="Fei Z."/>
            <person name="Rose J.K."/>
            <person name="Zamir D."/>
            <person name="Carrari F."/>
            <person name="Giovannoni J.J."/>
            <person name="Weigel D."/>
            <person name="Usadel B."/>
            <person name="Fernie A.R."/>
        </authorList>
    </citation>
    <scope>NUCLEOTIDE SEQUENCE [LARGE SCALE GENOMIC DNA]</scope>
    <source>
        <strain evidence="2">cv. LA0716</strain>
    </source>
</reference>
<dbReference type="RefSeq" id="XP_015059120.1">
    <property type="nucleotide sequence ID" value="XM_015203634.2"/>
</dbReference>
<dbReference type="GeneID" id="107005136"/>
<proteinExistence type="predicted"/>
<dbReference type="PANTHER" id="PTHR35754">
    <property type="entry name" value="ATP SYNTHASE SUBUNIT B"/>
    <property type="match status" value="1"/>
</dbReference>
<feature type="transmembrane region" description="Helical" evidence="1">
    <location>
        <begin position="166"/>
        <end position="191"/>
    </location>
</feature>
<evidence type="ECO:0000313" key="2">
    <source>
        <dbReference type="Proteomes" id="UP000694930"/>
    </source>
</evidence>
<evidence type="ECO:0000256" key="1">
    <source>
        <dbReference type="SAM" id="Phobius"/>
    </source>
</evidence>
<protein>
    <submittedName>
        <fullName evidence="3">Uncharacterized protein LOC107005136 isoform X1</fullName>
    </submittedName>
</protein>
<keyword evidence="2" id="KW-1185">Reference proteome</keyword>
<accession>A0ABM1FMS5</accession>
<keyword evidence="1" id="KW-0472">Membrane</keyword>
<name>A0ABM1FMS5_SOLPN</name>
<sequence length="438" mass="50076">MDGLRKLENVQKIIQMMGSHGIISSSSNTHNASSLRFLADVVLLLVSRCCELDIGAKCQLIIDHVPKFSHAFLEEALQCASEQGVEQKVNTGPLDCGDKIIPDPSKMGSEDMPMIGLDAMQRANSTLEDFCRSYFMFHKMDPHQPQSMFRYLPILSFTESYIYQEILSLLTTVTSFLCCSLLFLPLCFVWVKRTLRLDNLNEKLLQPSVGKDQSSYREYSVEESWELTYVRMMTNDPFRPLSILLQQHGLLTDRVREEFSGGVEYWSLERKLCHALGIKREISVEDVMKAIHLKSFDYRVLNLLLYQLRGEKVNDMHMEFLTISEFLVEISDDLFDYEDDVLENSFNILRMFNGIYGASTAPTMLAKVITEAEEKYENLLKALDSELSLKYQKRCEEATKEGGKTSGPSLGTWSIPSVIEDEELYRSDVMNSKPSQNT</sequence>
<keyword evidence="1" id="KW-1133">Transmembrane helix</keyword>
<organism evidence="2 3">
    <name type="scientific">Solanum pennellii</name>
    <name type="common">Tomato</name>
    <name type="synonym">Lycopersicon pennellii</name>
    <dbReference type="NCBI Taxonomy" id="28526"/>
    <lineage>
        <taxon>Eukaryota</taxon>
        <taxon>Viridiplantae</taxon>
        <taxon>Streptophyta</taxon>
        <taxon>Embryophyta</taxon>
        <taxon>Tracheophyta</taxon>
        <taxon>Spermatophyta</taxon>
        <taxon>Magnoliopsida</taxon>
        <taxon>eudicotyledons</taxon>
        <taxon>Gunneridae</taxon>
        <taxon>Pentapetalae</taxon>
        <taxon>asterids</taxon>
        <taxon>lamiids</taxon>
        <taxon>Solanales</taxon>
        <taxon>Solanaceae</taxon>
        <taxon>Solanoideae</taxon>
        <taxon>Solaneae</taxon>
        <taxon>Solanum</taxon>
        <taxon>Solanum subgen. Lycopersicon</taxon>
    </lineage>
</organism>
<gene>
    <name evidence="3" type="primary">LOC107005136</name>
</gene>